<dbReference type="RefSeq" id="WP_142979614.1">
    <property type="nucleotide sequence ID" value="NZ_RKLU01000003.1"/>
</dbReference>
<proteinExistence type="predicted"/>
<dbReference type="GO" id="GO:0006935">
    <property type="term" value="P:chemotaxis"/>
    <property type="evidence" value="ECO:0007669"/>
    <property type="project" value="InterPro"/>
</dbReference>
<dbReference type="PANTHER" id="PTHR42201:SF1">
    <property type="entry name" value="TAXIS PROTEIN"/>
    <property type="match status" value="1"/>
</dbReference>
<dbReference type="EMBL" id="RKLU01000003">
    <property type="protein sequence ID" value="TQQ81052.1"/>
    <property type="molecule type" value="Genomic_DNA"/>
</dbReference>
<organism evidence="2 3">
    <name type="scientific">Halonotius terrestris</name>
    <dbReference type="NCBI Taxonomy" id="2487750"/>
    <lineage>
        <taxon>Archaea</taxon>
        <taxon>Methanobacteriati</taxon>
        <taxon>Methanobacteriota</taxon>
        <taxon>Stenosarchaea group</taxon>
        <taxon>Halobacteria</taxon>
        <taxon>Halobacteriales</taxon>
        <taxon>Haloferacaceae</taxon>
        <taxon>Halonotius</taxon>
    </lineage>
</organism>
<keyword evidence="3" id="KW-1185">Reference proteome</keyword>
<sequence>MGRPPEPRGEQDRLRERSPWIVSDPKPELLTNTPAGVRHPAREGGRVTDVQPVAGRLTVENRSIWTRDTNPDVGAIGIPLANVIHARESYQTINETTVDSLSVRHLRPRSNVQTTEISVWDDREHEILCEFVTRYYAKQKREIEGLDLTDEQLKLLVTLYSGGGLDIPKLLQRSTDAVAALFEPLREAGLISSGGMGGILTGRGYMLVNEELDDEALL</sequence>
<dbReference type="AlphaFoldDB" id="A0A8J8TBK8"/>
<evidence type="ECO:0000313" key="3">
    <source>
        <dbReference type="Proteomes" id="UP000705823"/>
    </source>
</evidence>
<reference evidence="2" key="1">
    <citation type="submission" date="2019-02" db="EMBL/GenBank/DDBJ databases">
        <title>Halonotius sp. a new haloarchaeum isolated from saline soil.</title>
        <authorList>
            <person name="Duran-Viseras A."/>
            <person name="Sanchez-Porro C."/>
            <person name="Ventosa A."/>
        </authorList>
    </citation>
    <scope>NUCLEOTIDE SEQUENCE</scope>
    <source>
        <strain evidence="2">F15B</strain>
    </source>
</reference>
<dbReference type="OrthoDB" id="337296at2157"/>
<dbReference type="InterPro" id="IPR007381">
    <property type="entry name" value="CheF1/F2"/>
</dbReference>
<gene>
    <name evidence="2" type="ORF">EGH24_07855</name>
</gene>
<evidence type="ECO:0000256" key="1">
    <source>
        <dbReference type="SAM" id="MobiDB-lite"/>
    </source>
</evidence>
<protein>
    <submittedName>
        <fullName evidence="2">Uncharacterized protein</fullName>
    </submittedName>
</protein>
<feature type="compositionally biased region" description="Basic and acidic residues" evidence="1">
    <location>
        <begin position="1"/>
        <end position="18"/>
    </location>
</feature>
<name>A0A8J8TBK8_9EURY</name>
<dbReference type="Proteomes" id="UP000705823">
    <property type="component" value="Unassembled WGS sequence"/>
</dbReference>
<comment type="caution">
    <text evidence="2">The sequence shown here is derived from an EMBL/GenBank/DDBJ whole genome shotgun (WGS) entry which is preliminary data.</text>
</comment>
<accession>A0A8J8TBK8</accession>
<dbReference type="PANTHER" id="PTHR42201">
    <property type="entry name" value="TAXIS PROTEIN"/>
    <property type="match status" value="1"/>
</dbReference>
<evidence type="ECO:0000313" key="2">
    <source>
        <dbReference type="EMBL" id="TQQ81052.1"/>
    </source>
</evidence>
<feature type="region of interest" description="Disordered" evidence="1">
    <location>
        <begin position="1"/>
        <end position="47"/>
    </location>
</feature>
<dbReference type="Pfam" id="PF04283">
    <property type="entry name" value="CheF-arch"/>
    <property type="match status" value="1"/>
</dbReference>